<keyword evidence="2" id="KW-1185">Reference proteome</keyword>
<evidence type="ECO:0000313" key="1">
    <source>
        <dbReference type="EMBL" id="BBI54532.1"/>
    </source>
</evidence>
<dbReference type="Gene3D" id="2.60.120.620">
    <property type="entry name" value="q2cbj1_9rhob like domain"/>
    <property type="match status" value="1"/>
</dbReference>
<dbReference type="EMBL" id="AP019416">
    <property type="protein sequence ID" value="BBI54532.1"/>
    <property type="molecule type" value="Genomic_DNA"/>
</dbReference>
<organism evidence="1 2">
    <name type="scientific">Vreelandella olivaria</name>
    <dbReference type="NCBI Taxonomy" id="390919"/>
    <lineage>
        <taxon>Bacteria</taxon>
        <taxon>Pseudomonadati</taxon>
        <taxon>Pseudomonadota</taxon>
        <taxon>Gammaproteobacteria</taxon>
        <taxon>Oceanospirillales</taxon>
        <taxon>Halomonadaceae</taxon>
        <taxon>Vreelandella</taxon>
    </lineage>
</organism>
<reference evidence="2" key="1">
    <citation type="journal article" date="2019" name="Microbiol. Resour. Announc.">
        <title>Complete Genome Sequence of Halomonas olivaria, a Moderately Halophilic Bacterium Isolated from Olive Processing Effluents, Obtained by Nanopore Sequencing.</title>
        <authorList>
            <person name="Nagata S."/>
            <person name="Ii K.M."/>
            <person name="Tsukimi T."/>
            <person name="Miura M.C."/>
            <person name="Galipon J."/>
            <person name="Arakawa K."/>
        </authorList>
    </citation>
    <scope>NUCLEOTIDE SEQUENCE [LARGE SCALE GENOMIC DNA]</scope>
    <source>
        <strain evidence="2">TYRC17</strain>
    </source>
</reference>
<name>A0ABN5X955_9GAMM</name>
<protein>
    <submittedName>
        <fullName evidence="1">Uncharacterized protein</fullName>
    </submittedName>
</protein>
<evidence type="ECO:0000313" key="2">
    <source>
        <dbReference type="Proteomes" id="UP000289555"/>
    </source>
</evidence>
<proteinExistence type="predicted"/>
<accession>A0ABN5X955</accession>
<gene>
    <name evidence="1" type="ORF">HORIV_69530</name>
</gene>
<dbReference type="Proteomes" id="UP000289555">
    <property type="component" value="Chromosome"/>
</dbReference>
<sequence>MSDTQDLFPTRLERKLGMFERIDPVVYGDESQLADGPLSKSEIDEYERKGFLSFEGFLTLMICRFFLKNCASMKTMLI</sequence>